<gene>
    <name evidence="1" type="ORF">X975_03611</name>
    <name evidence="2" type="ORF">X975_14778</name>
</gene>
<feature type="non-terminal residue" evidence="1">
    <location>
        <position position="123"/>
    </location>
</feature>
<evidence type="ECO:0000313" key="2">
    <source>
        <dbReference type="EMBL" id="KFM79286.1"/>
    </source>
</evidence>
<evidence type="ECO:0000313" key="3">
    <source>
        <dbReference type="Proteomes" id="UP000054359"/>
    </source>
</evidence>
<evidence type="ECO:0000313" key="1">
    <source>
        <dbReference type="EMBL" id="KFM64380.1"/>
    </source>
</evidence>
<dbReference type="EMBL" id="KK120891">
    <property type="protein sequence ID" value="KFM79286.1"/>
    <property type="molecule type" value="Genomic_DNA"/>
</dbReference>
<dbReference type="EMBL" id="KK115181">
    <property type="protein sequence ID" value="KFM64380.1"/>
    <property type="molecule type" value="Genomic_DNA"/>
</dbReference>
<dbReference type="AlphaFoldDB" id="A0A087TGZ1"/>
<dbReference type="Proteomes" id="UP000054359">
    <property type="component" value="Unassembled WGS sequence"/>
</dbReference>
<sequence>MERKKIIISLAHFRRPPSNPSFVYFFRHRCFSDNADAFSSVSFLQKNGSMSISRQNLPSASRQTFLLEPPRPLDWRFLMVVKPPTARQPRGKTTQEGAVYSRKSSLIWRRIAVSLVKGFQSNM</sequence>
<proteinExistence type="predicted"/>
<keyword evidence="3" id="KW-1185">Reference proteome</keyword>
<protein>
    <submittedName>
        <fullName evidence="1">Uncharacterized protein</fullName>
    </submittedName>
</protein>
<name>A0A087TGZ1_STEMI</name>
<organism evidence="1 3">
    <name type="scientific">Stegodyphus mimosarum</name>
    <name type="common">African social velvet spider</name>
    <dbReference type="NCBI Taxonomy" id="407821"/>
    <lineage>
        <taxon>Eukaryota</taxon>
        <taxon>Metazoa</taxon>
        <taxon>Ecdysozoa</taxon>
        <taxon>Arthropoda</taxon>
        <taxon>Chelicerata</taxon>
        <taxon>Arachnida</taxon>
        <taxon>Araneae</taxon>
        <taxon>Araneomorphae</taxon>
        <taxon>Entelegynae</taxon>
        <taxon>Eresoidea</taxon>
        <taxon>Eresidae</taxon>
        <taxon>Stegodyphus</taxon>
    </lineage>
</organism>
<reference evidence="1 3" key="1">
    <citation type="submission" date="2013-11" db="EMBL/GenBank/DDBJ databases">
        <title>Genome sequencing of Stegodyphus mimosarum.</title>
        <authorList>
            <person name="Bechsgaard J."/>
        </authorList>
    </citation>
    <scope>NUCLEOTIDE SEQUENCE [LARGE SCALE GENOMIC DNA]</scope>
</reference>
<accession>A0A087TGZ1</accession>